<protein>
    <submittedName>
        <fullName evidence="1">Winged helix DNA-binding domain-containing protein</fullName>
    </submittedName>
</protein>
<accession>A0AAU2HC49</accession>
<proteinExistence type="predicted"/>
<dbReference type="GO" id="GO:0003677">
    <property type="term" value="F:DNA binding"/>
    <property type="evidence" value="ECO:0007669"/>
    <property type="project" value="UniProtKB-KW"/>
</dbReference>
<organism evidence="1">
    <name type="scientific">Streptomyces sp. NBC_00060</name>
    <dbReference type="NCBI Taxonomy" id="2975636"/>
    <lineage>
        <taxon>Bacteria</taxon>
        <taxon>Bacillati</taxon>
        <taxon>Actinomycetota</taxon>
        <taxon>Actinomycetes</taxon>
        <taxon>Kitasatosporales</taxon>
        <taxon>Streptomycetaceae</taxon>
        <taxon>Streptomyces</taxon>
    </lineage>
</organism>
<sequence>MLRERHRSCAASAAYLAADIPTLREQITTLPGKPYESRQRVSAPILGVLAVEGRIRRARPAGSWTSAQFRWAPADPLPQVPASDTKTRLARQYLAAFGPATADDLKWWTGWSLTDTRKALAAISART</sequence>
<reference evidence="1" key="1">
    <citation type="submission" date="2022-10" db="EMBL/GenBank/DDBJ databases">
        <title>The complete genomes of actinobacterial strains from the NBC collection.</title>
        <authorList>
            <person name="Joergensen T.S."/>
            <person name="Alvarez Arevalo M."/>
            <person name="Sterndorff E.B."/>
            <person name="Faurdal D."/>
            <person name="Vuksanovic O."/>
            <person name="Mourched A.-S."/>
            <person name="Charusanti P."/>
            <person name="Shaw S."/>
            <person name="Blin K."/>
            <person name="Weber T."/>
        </authorList>
    </citation>
    <scope>NUCLEOTIDE SEQUENCE</scope>
    <source>
        <strain evidence="1">NBC_00060</strain>
    </source>
</reference>
<dbReference type="EMBL" id="CP108253">
    <property type="protein sequence ID" value="WTU45729.1"/>
    <property type="molecule type" value="Genomic_DNA"/>
</dbReference>
<keyword evidence="1" id="KW-0238">DNA-binding</keyword>
<gene>
    <name evidence="1" type="ORF">OHV25_37675</name>
</gene>
<evidence type="ECO:0000313" key="1">
    <source>
        <dbReference type="EMBL" id="WTU45729.1"/>
    </source>
</evidence>
<dbReference type="Pfam" id="PF06224">
    <property type="entry name" value="AlkZ-like"/>
    <property type="match status" value="1"/>
</dbReference>
<dbReference type="InterPro" id="IPR009351">
    <property type="entry name" value="AlkZ-like"/>
</dbReference>
<name>A0AAU2HC49_9ACTN</name>
<dbReference type="AlphaFoldDB" id="A0AAU2HC49"/>
<dbReference type="PANTHER" id="PTHR38479:SF2">
    <property type="entry name" value="WINGED HELIX DNA-BINDING DOMAIN-CONTAINING PROTEIN"/>
    <property type="match status" value="1"/>
</dbReference>
<dbReference type="PANTHER" id="PTHR38479">
    <property type="entry name" value="LMO0824 PROTEIN"/>
    <property type="match status" value="1"/>
</dbReference>